<dbReference type="Proteomes" id="UP000054359">
    <property type="component" value="Unassembled WGS sequence"/>
</dbReference>
<organism evidence="1 2">
    <name type="scientific">Stegodyphus mimosarum</name>
    <name type="common">African social velvet spider</name>
    <dbReference type="NCBI Taxonomy" id="407821"/>
    <lineage>
        <taxon>Eukaryota</taxon>
        <taxon>Metazoa</taxon>
        <taxon>Ecdysozoa</taxon>
        <taxon>Arthropoda</taxon>
        <taxon>Chelicerata</taxon>
        <taxon>Arachnida</taxon>
        <taxon>Araneae</taxon>
        <taxon>Araneomorphae</taxon>
        <taxon>Entelegynae</taxon>
        <taxon>Eresoidea</taxon>
        <taxon>Eresidae</taxon>
        <taxon>Stegodyphus</taxon>
    </lineage>
</organism>
<accession>A0A087SV15</accession>
<reference evidence="1 2" key="1">
    <citation type="submission" date="2013-11" db="EMBL/GenBank/DDBJ databases">
        <title>Genome sequencing of Stegodyphus mimosarum.</title>
        <authorList>
            <person name="Bechsgaard J."/>
        </authorList>
    </citation>
    <scope>NUCLEOTIDE SEQUENCE [LARGE SCALE GENOMIC DNA]</scope>
</reference>
<dbReference type="AlphaFoldDB" id="A0A087SV15"/>
<dbReference type="OrthoDB" id="6429636at2759"/>
<sequence length="145" mass="15789">MCLPVENSHSLHCFYYVSCTSANINDFPVPVNMAGLSFPTVVPKSNGNTTVIQVTLSPRYVGKIQVELQISLVMSPIEQTLNSASGMSFKTRLQYEAVRPSVCILSKEKEALKFGSVVAGSTIIEYVSISNRSEVTVPLQISLSE</sequence>
<evidence type="ECO:0000313" key="2">
    <source>
        <dbReference type="Proteomes" id="UP000054359"/>
    </source>
</evidence>
<keyword evidence="2" id="KW-1185">Reference proteome</keyword>
<gene>
    <name evidence="1" type="ORF">X975_25824</name>
</gene>
<protein>
    <submittedName>
        <fullName evidence="1">Uncharacterized protein</fullName>
    </submittedName>
</protein>
<proteinExistence type="predicted"/>
<dbReference type="EMBL" id="KK112089">
    <property type="protein sequence ID" value="KFM56704.1"/>
    <property type="molecule type" value="Genomic_DNA"/>
</dbReference>
<evidence type="ECO:0000313" key="1">
    <source>
        <dbReference type="EMBL" id="KFM56704.1"/>
    </source>
</evidence>
<feature type="non-terminal residue" evidence="1">
    <location>
        <position position="145"/>
    </location>
</feature>
<name>A0A087SV15_STEMI</name>